<dbReference type="GO" id="GO:0005654">
    <property type="term" value="C:nucleoplasm"/>
    <property type="evidence" value="ECO:0007669"/>
    <property type="project" value="UniProtKB-ARBA"/>
</dbReference>
<evidence type="ECO:0000256" key="3">
    <source>
        <dbReference type="ARBA" id="ARBA00022679"/>
    </source>
</evidence>
<dbReference type="GO" id="GO:0005667">
    <property type="term" value="C:transcription regulator complex"/>
    <property type="evidence" value="ECO:0007669"/>
    <property type="project" value="TreeGrafter"/>
</dbReference>
<keyword evidence="3" id="KW-0808">Transferase</keyword>
<dbReference type="AlphaFoldDB" id="G5C634"/>
<evidence type="ECO:0000313" key="10">
    <source>
        <dbReference type="Proteomes" id="UP000006813"/>
    </source>
</evidence>
<feature type="region of interest" description="Disordered" evidence="7">
    <location>
        <begin position="137"/>
        <end position="171"/>
    </location>
</feature>
<dbReference type="EC" id="2.3.1.48" evidence="2"/>
<evidence type="ECO:0000259" key="8">
    <source>
        <dbReference type="PROSITE" id="PS50952"/>
    </source>
</evidence>
<evidence type="ECO:0000256" key="5">
    <source>
        <dbReference type="ARBA" id="ARBA00023163"/>
    </source>
</evidence>
<keyword evidence="4" id="KW-0805">Transcription regulation</keyword>
<keyword evidence="6" id="KW-0539">Nucleus</keyword>
<feature type="domain" description="KIX" evidence="8">
    <location>
        <begin position="168"/>
        <end position="247"/>
    </location>
</feature>
<evidence type="ECO:0000256" key="4">
    <source>
        <dbReference type="ARBA" id="ARBA00023015"/>
    </source>
</evidence>
<dbReference type="Pfam" id="PF02172">
    <property type="entry name" value="KIX"/>
    <property type="match status" value="1"/>
</dbReference>
<evidence type="ECO:0000256" key="7">
    <source>
        <dbReference type="SAM" id="MobiDB-lite"/>
    </source>
</evidence>
<dbReference type="GO" id="GO:0000123">
    <property type="term" value="C:histone acetyltransferase complex"/>
    <property type="evidence" value="ECO:0007669"/>
    <property type="project" value="TreeGrafter"/>
</dbReference>
<feature type="compositionally biased region" description="Polar residues" evidence="7">
    <location>
        <begin position="25"/>
        <end position="37"/>
    </location>
</feature>
<dbReference type="PANTHER" id="PTHR13808:SF34">
    <property type="entry name" value="CREB-BINDING PROTEIN"/>
    <property type="match status" value="1"/>
</dbReference>
<evidence type="ECO:0000256" key="1">
    <source>
        <dbReference type="ARBA" id="ARBA00004123"/>
    </source>
</evidence>
<dbReference type="PANTHER" id="PTHR13808">
    <property type="entry name" value="CBP/P300-RELATED"/>
    <property type="match status" value="1"/>
</dbReference>
<feature type="region of interest" description="Disordered" evidence="7">
    <location>
        <begin position="1"/>
        <end position="37"/>
    </location>
</feature>
<dbReference type="STRING" id="10181.G5C634"/>
<protein>
    <recommendedName>
        <fullName evidence="2">histone acetyltransferase</fullName>
        <ecNumber evidence="2">2.3.1.48</ecNumber>
    </recommendedName>
</protein>
<evidence type="ECO:0000313" key="9">
    <source>
        <dbReference type="EMBL" id="EHB16995.1"/>
    </source>
</evidence>
<reference evidence="9 10" key="1">
    <citation type="journal article" date="2011" name="Nature">
        <title>Genome sequencing reveals insights into physiology and longevity of the naked mole rat.</title>
        <authorList>
            <person name="Kim E.B."/>
            <person name="Fang X."/>
            <person name="Fushan A.A."/>
            <person name="Huang Z."/>
            <person name="Lobanov A.V."/>
            <person name="Han L."/>
            <person name="Marino S.M."/>
            <person name="Sun X."/>
            <person name="Turanov A.A."/>
            <person name="Yang P."/>
            <person name="Yim S.H."/>
            <person name="Zhao X."/>
            <person name="Kasaikina M.V."/>
            <person name="Stoletzki N."/>
            <person name="Peng C."/>
            <person name="Polak P."/>
            <person name="Xiong Z."/>
            <person name="Kiezun A."/>
            <person name="Zhu Y."/>
            <person name="Chen Y."/>
            <person name="Kryukov G.V."/>
            <person name="Zhang Q."/>
            <person name="Peshkin L."/>
            <person name="Yang L."/>
            <person name="Bronson R.T."/>
            <person name="Buffenstein R."/>
            <person name="Wang B."/>
            <person name="Han C."/>
            <person name="Li Q."/>
            <person name="Chen L."/>
            <person name="Zhao W."/>
            <person name="Sunyaev S.R."/>
            <person name="Park T.J."/>
            <person name="Zhang G."/>
            <person name="Wang J."/>
            <person name="Gladyshev V.N."/>
        </authorList>
    </citation>
    <scope>NUCLEOTIDE SEQUENCE [LARGE SCALE GENOMIC DNA]</scope>
</reference>
<dbReference type="InterPro" id="IPR036529">
    <property type="entry name" value="KIX_dom_sf"/>
</dbReference>
<dbReference type="InterPro" id="IPR013178">
    <property type="entry name" value="Histone_AcTrfase_Rtt109/CBP"/>
</dbReference>
<accession>G5C634</accession>
<dbReference type="GO" id="GO:0004402">
    <property type="term" value="F:histone acetyltransferase activity"/>
    <property type="evidence" value="ECO:0007669"/>
    <property type="project" value="InterPro"/>
</dbReference>
<name>G5C634_HETGA</name>
<gene>
    <name evidence="9" type="ORF">GW7_14531</name>
</gene>
<feature type="region of interest" description="Disordered" evidence="7">
    <location>
        <begin position="405"/>
        <end position="434"/>
    </location>
</feature>
<dbReference type="GO" id="GO:0003713">
    <property type="term" value="F:transcription coactivator activity"/>
    <property type="evidence" value="ECO:0007669"/>
    <property type="project" value="TreeGrafter"/>
</dbReference>
<dbReference type="SUPFAM" id="SSF47040">
    <property type="entry name" value="Kix domain of CBP (creb binding protein)"/>
    <property type="match status" value="1"/>
</dbReference>
<dbReference type="GO" id="GO:0045944">
    <property type="term" value="P:positive regulation of transcription by RNA polymerase II"/>
    <property type="evidence" value="ECO:0007669"/>
    <property type="project" value="TreeGrafter"/>
</dbReference>
<dbReference type="InParanoid" id="G5C634"/>
<dbReference type="EMBL" id="JH173481">
    <property type="protein sequence ID" value="EHB16995.1"/>
    <property type="molecule type" value="Genomic_DNA"/>
</dbReference>
<dbReference type="GO" id="GO:0031490">
    <property type="term" value="F:chromatin DNA binding"/>
    <property type="evidence" value="ECO:0007669"/>
    <property type="project" value="TreeGrafter"/>
</dbReference>
<feature type="compositionally biased region" description="Polar residues" evidence="7">
    <location>
        <begin position="405"/>
        <end position="426"/>
    </location>
</feature>
<sequence>MAGHMGLNTAQTGGMTKMGMTGNTSPFGQPPFNQTGGQQMVANGVNPHLSSKQSMVNSLPTFPDDIKNMSLTNVPNMSQMQTSVGIVPTQAIATGPTADPEKHQLIQQKLVLQLHAHKSDQQPPNLISESAFPTSLGATNSLMNDGSNSHNTENLSTTPTAAPPSSTGVQKGWHEHVTQDLWSHLVHKLIQAIFPTLDPAALKDCLMENFVAYAKKIEGDRYEPANSKDEYYHLLAEKIYKIQTELEENWRSCLHKQGILGNQPTLPAPGAQGPVIPPGQSVRPPNRPLPLPVNCMQVSQGMNSFNLMSLGNMQLPQAPMGPCAASPVNHSVQINSMASIPGMAISLSQMPQPPIMIGTHANNIMAQAPAQNQFLTQSQFPSTMGWRVNSLGMGQPAAQKGMSQGQVTRSQPPMTVSTGKPTNQVQASPPPAQPPLAAVEAPWQNECEGQQVKLEMRKSSSSVNHASTTITMKKKIQEDSITV</sequence>
<proteinExistence type="predicted"/>
<organism evidence="9 10">
    <name type="scientific">Heterocephalus glaber</name>
    <name type="common">Naked mole rat</name>
    <dbReference type="NCBI Taxonomy" id="10181"/>
    <lineage>
        <taxon>Eukaryota</taxon>
        <taxon>Metazoa</taxon>
        <taxon>Chordata</taxon>
        <taxon>Craniata</taxon>
        <taxon>Vertebrata</taxon>
        <taxon>Euteleostomi</taxon>
        <taxon>Mammalia</taxon>
        <taxon>Eutheria</taxon>
        <taxon>Euarchontoglires</taxon>
        <taxon>Glires</taxon>
        <taxon>Rodentia</taxon>
        <taxon>Hystricomorpha</taxon>
        <taxon>Bathyergidae</taxon>
        <taxon>Heterocephalus</taxon>
    </lineage>
</organism>
<feature type="compositionally biased region" description="Low complexity" evidence="7">
    <location>
        <begin position="12"/>
        <end position="24"/>
    </location>
</feature>
<feature type="compositionally biased region" description="Low complexity" evidence="7">
    <location>
        <begin position="156"/>
        <end position="167"/>
    </location>
</feature>
<comment type="subcellular location">
    <subcellularLocation>
        <location evidence="1">Nucleus</location>
    </subcellularLocation>
</comment>
<dbReference type="InterPro" id="IPR003101">
    <property type="entry name" value="KIX_dom"/>
</dbReference>
<evidence type="ECO:0000256" key="6">
    <source>
        <dbReference type="ARBA" id="ARBA00023242"/>
    </source>
</evidence>
<keyword evidence="5" id="KW-0804">Transcription</keyword>
<evidence type="ECO:0000256" key="2">
    <source>
        <dbReference type="ARBA" id="ARBA00013184"/>
    </source>
</evidence>
<dbReference type="PROSITE" id="PS50952">
    <property type="entry name" value="KIX"/>
    <property type="match status" value="1"/>
</dbReference>
<feature type="compositionally biased region" description="Polar residues" evidence="7">
    <location>
        <begin position="137"/>
        <end position="155"/>
    </location>
</feature>
<dbReference type="Gene3D" id="1.10.246.20">
    <property type="entry name" value="Coactivator CBP, KIX domain"/>
    <property type="match status" value="1"/>
</dbReference>
<dbReference type="Proteomes" id="UP000006813">
    <property type="component" value="Unassembled WGS sequence"/>
</dbReference>